<evidence type="ECO:0000256" key="6">
    <source>
        <dbReference type="SAM" id="Phobius"/>
    </source>
</evidence>
<gene>
    <name evidence="8" type="ORF">H2201_001152</name>
</gene>
<evidence type="ECO:0000259" key="7">
    <source>
        <dbReference type="PROSITE" id="PS50850"/>
    </source>
</evidence>
<feature type="transmembrane region" description="Helical" evidence="6">
    <location>
        <begin position="436"/>
        <end position="457"/>
    </location>
</feature>
<keyword evidence="4 6" id="KW-1133">Transmembrane helix</keyword>
<keyword evidence="9" id="KW-1185">Reference proteome</keyword>
<evidence type="ECO:0000256" key="2">
    <source>
        <dbReference type="ARBA" id="ARBA00022448"/>
    </source>
</evidence>
<dbReference type="Proteomes" id="UP001172684">
    <property type="component" value="Unassembled WGS sequence"/>
</dbReference>
<feature type="transmembrane region" description="Helical" evidence="6">
    <location>
        <begin position="136"/>
        <end position="160"/>
    </location>
</feature>
<feature type="transmembrane region" description="Helical" evidence="6">
    <location>
        <begin position="111"/>
        <end position="130"/>
    </location>
</feature>
<proteinExistence type="predicted"/>
<evidence type="ECO:0000313" key="8">
    <source>
        <dbReference type="EMBL" id="KAJ9668511.1"/>
    </source>
</evidence>
<dbReference type="SUPFAM" id="SSF103473">
    <property type="entry name" value="MFS general substrate transporter"/>
    <property type="match status" value="1"/>
</dbReference>
<dbReference type="InterPro" id="IPR011701">
    <property type="entry name" value="MFS"/>
</dbReference>
<feature type="transmembrane region" description="Helical" evidence="6">
    <location>
        <begin position="403"/>
        <end position="424"/>
    </location>
</feature>
<keyword evidence="3 6" id="KW-0812">Transmembrane</keyword>
<comment type="caution">
    <text evidence="8">The sequence shown here is derived from an EMBL/GenBank/DDBJ whole genome shotgun (WGS) entry which is preliminary data.</text>
</comment>
<feature type="domain" description="Major facilitator superfamily (MFS) profile" evidence="7">
    <location>
        <begin position="45"/>
        <end position="461"/>
    </location>
</feature>
<dbReference type="PANTHER" id="PTHR43791">
    <property type="entry name" value="PERMEASE-RELATED"/>
    <property type="match status" value="1"/>
</dbReference>
<reference evidence="8" key="1">
    <citation type="submission" date="2022-10" db="EMBL/GenBank/DDBJ databases">
        <title>Culturing micro-colonial fungi from biological soil crusts in the Mojave desert and describing Neophaeococcomyces mojavensis, and introducing the new genera and species Taxawa tesnikishii.</title>
        <authorList>
            <person name="Kurbessoian T."/>
            <person name="Stajich J.E."/>
        </authorList>
    </citation>
    <scope>NUCLEOTIDE SEQUENCE</scope>
    <source>
        <strain evidence="8">TK_1</strain>
    </source>
</reference>
<sequence length="494" mass="55224">MEETEFKHFHLHGDEVVPVKSYAEPEPEWTLEEEKAVRRKLDYRIVPVVTLLYLLCFIDRANIGNARIMGMREDLALVGYRFNWALSIFYITYMLVEIPSNIILKKVGPRFWIPFLVGGFGLVSICTAFVKTWSQLMIARAFLGIFEGGTMPGIAFFLSCFYRREELLFRIGIFVSGSSMAGAFGGLLATGLSSIPRWGVAATPIYRWRNIFFFEGLFTVLVSLAAPFFMPTRPEDCFFLNPRERVIAAERLVREHKANPHENVKLHHVRRAVFNINNMVCCGGFFLINITVQSFSLFLPTILNDLGWTATRAQLYSVPPYVCAATISILIAFISDKTRLRGVYLAGFSILTIIGFAILRTSGSANIKYMAVFFAAIGAFPGGPGFLAWGLNNSAGPAVRAVTGAYIVSIGTLGAIVATWTYIITDAPLYHTGHSINIGAQASVFVLVCGGVAYILYENKLRARGGRDHRLKENMTHQEEADLGYRHPEFRYIP</sequence>
<evidence type="ECO:0000256" key="4">
    <source>
        <dbReference type="ARBA" id="ARBA00022989"/>
    </source>
</evidence>
<comment type="subcellular location">
    <subcellularLocation>
        <location evidence="1">Membrane</location>
        <topology evidence="1">Multi-pass membrane protein</topology>
    </subcellularLocation>
</comment>
<protein>
    <recommendedName>
        <fullName evidence="7">Major facilitator superfamily (MFS) profile domain-containing protein</fullName>
    </recommendedName>
</protein>
<dbReference type="Gene3D" id="1.20.1250.20">
    <property type="entry name" value="MFS general substrate transporter like domains"/>
    <property type="match status" value="2"/>
</dbReference>
<evidence type="ECO:0000256" key="3">
    <source>
        <dbReference type="ARBA" id="ARBA00022692"/>
    </source>
</evidence>
<dbReference type="EMBL" id="JAPDRL010000006">
    <property type="protein sequence ID" value="KAJ9668511.1"/>
    <property type="molecule type" value="Genomic_DNA"/>
</dbReference>
<organism evidence="8 9">
    <name type="scientific">Coniosporium apollinis</name>
    <dbReference type="NCBI Taxonomy" id="61459"/>
    <lineage>
        <taxon>Eukaryota</taxon>
        <taxon>Fungi</taxon>
        <taxon>Dikarya</taxon>
        <taxon>Ascomycota</taxon>
        <taxon>Pezizomycotina</taxon>
        <taxon>Dothideomycetes</taxon>
        <taxon>Dothideomycetes incertae sedis</taxon>
        <taxon>Coniosporium</taxon>
    </lineage>
</organism>
<feature type="transmembrane region" description="Helical" evidence="6">
    <location>
        <begin position="280"/>
        <end position="303"/>
    </location>
</feature>
<feature type="transmembrane region" description="Helical" evidence="6">
    <location>
        <begin position="342"/>
        <end position="359"/>
    </location>
</feature>
<dbReference type="InterPro" id="IPR020846">
    <property type="entry name" value="MFS_dom"/>
</dbReference>
<feature type="transmembrane region" description="Helical" evidence="6">
    <location>
        <begin position="83"/>
        <end position="104"/>
    </location>
</feature>
<feature type="transmembrane region" description="Helical" evidence="6">
    <location>
        <begin position="45"/>
        <end position="63"/>
    </location>
</feature>
<evidence type="ECO:0000313" key="9">
    <source>
        <dbReference type="Proteomes" id="UP001172684"/>
    </source>
</evidence>
<dbReference type="Pfam" id="PF07690">
    <property type="entry name" value="MFS_1"/>
    <property type="match status" value="1"/>
</dbReference>
<dbReference type="InterPro" id="IPR036259">
    <property type="entry name" value="MFS_trans_sf"/>
</dbReference>
<evidence type="ECO:0000256" key="5">
    <source>
        <dbReference type="ARBA" id="ARBA00023136"/>
    </source>
</evidence>
<dbReference type="PANTHER" id="PTHR43791:SF53">
    <property type="entry name" value="MAJOR FACILITATOR SUPERFAMILY (MFS) PROFILE DOMAIN-CONTAINING PROTEIN"/>
    <property type="match status" value="1"/>
</dbReference>
<dbReference type="PROSITE" id="PS50850">
    <property type="entry name" value="MFS"/>
    <property type="match status" value="1"/>
</dbReference>
<accession>A0ABQ9P5A3</accession>
<keyword evidence="5 6" id="KW-0472">Membrane</keyword>
<evidence type="ECO:0000256" key="1">
    <source>
        <dbReference type="ARBA" id="ARBA00004141"/>
    </source>
</evidence>
<feature type="transmembrane region" description="Helical" evidence="6">
    <location>
        <begin position="167"/>
        <end position="191"/>
    </location>
</feature>
<keyword evidence="2" id="KW-0813">Transport</keyword>
<feature type="transmembrane region" description="Helical" evidence="6">
    <location>
        <begin position="315"/>
        <end position="335"/>
    </location>
</feature>
<name>A0ABQ9P5A3_9PEZI</name>
<feature type="transmembrane region" description="Helical" evidence="6">
    <location>
        <begin position="211"/>
        <end position="230"/>
    </location>
</feature>
<feature type="transmembrane region" description="Helical" evidence="6">
    <location>
        <begin position="371"/>
        <end position="391"/>
    </location>
</feature>